<proteinExistence type="predicted"/>
<feature type="transmembrane region" description="Helical" evidence="1">
    <location>
        <begin position="161"/>
        <end position="184"/>
    </location>
</feature>
<dbReference type="Proteomes" id="UP000654075">
    <property type="component" value="Unassembled WGS sequence"/>
</dbReference>
<evidence type="ECO:0000256" key="1">
    <source>
        <dbReference type="SAM" id="Phobius"/>
    </source>
</evidence>
<feature type="transmembrane region" description="Helical" evidence="1">
    <location>
        <begin position="132"/>
        <end position="149"/>
    </location>
</feature>
<keyword evidence="1" id="KW-0472">Membrane</keyword>
<organism evidence="2 3">
    <name type="scientific">Polarella glacialis</name>
    <name type="common">Dinoflagellate</name>
    <dbReference type="NCBI Taxonomy" id="89957"/>
    <lineage>
        <taxon>Eukaryota</taxon>
        <taxon>Sar</taxon>
        <taxon>Alveolata</taxon>
        <taxon>Dinophyceae</taxon>
        <taxon>Suessiales</taxon>
        <taxon>Suessiaceae</taxon>
        <taxon>Polarella</taxon>
    </lineage>
</organism>
<dbReference type="AlphaFoldDB" id="A0A813D8Y1"/>
<dbReference type="OrthoDB" id="424953at2759"/>
<keyword evidence="1" id="KW-1133">Transmembrane helix</keyword>
<evidence type="ECO:0000313" key="2">
    <source>
        <dbReference type="EMBL" id="CAE8582944.1"/>
    </source>
</evidence>
<feature type="transmembrane region" description="Helical" evidence="1">
    <location>
        <begin position="96"/>
        <end position="112"/>
    </location>
</feature>
<evidence type="ECO:0000313" key="3">
    <source>
        <dbReference type="Proteomes" id="UP000654075"/>
    </source>
</evidence>
<protein>
    <submittedName>
        <fullName evidence="2">Uncharacterized protein</fullName>
    </submittedName>
</protein>
<dbReference type="EMBL" id="CAJNNV010000542">
    <property type="protein sequence ID" value="CAE8582944.1"/>
    <property type="molecule type" value="Genomic_DNA"/>
</dbReference>
<reference evidence="2" key="1">
    <citation type="submission" date="2021-02" db="EMBL/GenBank/DDBJ databases">
        <authorList>
            <person name="Dougan E. K."/>
            <person name="Rhodes N."/>
            <person name="Thang M."/>
            <person name="Chan C."/>
        </authorList>
    </citation>
    <scope>NUCLEOTIDE SEQUENCE</scope>
</reference>
<name>A0A813D8Y1_POLGL</name>
<sequence length="204" mass="22151">MASSAPRAQPQVIGAQGSGHDPVAELQRQMAMGAAQHGAQTAATKAKAGAFELKAYIQENPSSVKVACFLVGLVLIVFSLLGCFNVFGAAFKPKEYLSNVYNVFFGVIICICDGKESWMVTCFDVQAKLFKVAYILATQTGRALFYLYVGSMTLLVLPESMFWSAFYICIGAILCLLALVMLFIQWCGPYCGCKDNYGQMDSLP</sequence>
<accession>A0A813D8Y1</accession>
<comment type="caution">
    <text evidence="2">The sequence shown here is derived from an EMBL/GenBank/DDBJ whole genome shotgun (WGS) entry which is preliminary data.</text>
</comment>
<gene>
    <name evidence="2" type="ORF">PGLA1383_LOCUS1933</name>
</gene>
<dbReference type="OMA" id="ARDWCAP"/>
<feature type="transmembrane region" description="Helical" evidence="1">
    <location>
        <begin position="66"/>
        <end position="90"/>
    </location>
</feature>
<keyword evidence="3" id="KW-1185">Reference proteome</keyword>
<keyword evidence="1" id="KW-0812">Transmembrane</keyword>